<dbReference type="CDD" id="cd06587">
    <property type="entry name" value="VOC"/>
    <property type="match status" value="1"/>
</dbReference>
<gene>
    <name evidence="3" type="ORF">ACFOSH_28210</name>
</gene>
<keyword evidence="4" id="KW-1185">Reference proteome</keyword>
<feature type="region of interest" description="Disordered" evidence="1">
    <location>
        <begin position="1"/>
        <end position="20"/>
    </location>
</feature>
<dbReference type="EMBL" id="JBHRWK010000047">
    <property type="protein sequence ID" value="MFC3453338.1"/>
    <property type="molecule type" value="Genomic_DNA"/>
</dbReference>
<evidence type="ECO:0000259" key="2">
    <source>
        <dbReference type="PROSITE" id="PS51819"/>
    </source>
</evidence>
<feature type="domain" description="VOC" evidence="2">
    <location>
        <begin position="99"/>
        <end position="215"/>
    </location>
</feature>
<name>A0ABV7P2W8_9PSEU</name>
<dbReference type="Gene3D" id="3.10.180.10">
    <property type="entry name" value="2,3-Dihydroxybiphenyl 1,2-Dioxygenase, domain 1"/>
    <property type="match status" value="1"/>
</dbReference>
<dbReference type="PANTHER" id="PTHR35908:SF1">
    <property type="entry name" value="CONSERVED PROTEIN"/>
    <property type="match status" value="1"/>
</dbReference>
<sequence length="219" mass="23828">MDSEGADLPQGTDQGNPSPRDIVRACLIESATRRTITEDTSTSIEFFTGLLRTAQENGDVAADRDPVHEAHLLWSMTGSPQASAALDYHLDRLFRPRPKIAVVVVDCPDPRALAPFYEALLGVSRTRDGADHVRLALGGDQPELALHRTDRHVRPDWKSGEPAQQVHLDLLVADLDEAEREVLALGGLLLDGSDKPIGYRVYADPVGHPFCLVTPEGLG</sequence>
<dbReference type="InterPro" id="IPR029068">
    <property type="entry name" value="Glyas_Bleomycin-R_OHBP_Dase"/>
</dbReference>
<dbReference type="InterPro" id="IPR041581">
    <property type="entry name" value="Glyoxalase_6"/>
</dbReference>
<dbReference type="PROSITE" id="PS51819">
    <property type="entry name" value="VOC"/>
    <property type="match status" value="1"/>
</dbReference>
<dbReference type="SUPFAM" id="SSF54593">
    <property type="entry name" value="Glyoxalase/Bleomycin resistance protein/Dihydroxybiphenyl dioxygenase"/>
    <property type="match status" value="1"/>
</dbReference>
<dbReference type="RefSeq" id="WP_378242093.1">
    <property type="nucleotide sequence ID" value="NZ_JBHRWK010000047.1"/>
</dbReference>
<dbReference type="Proteomes" id="UP001595645">
    <property type="component" value="Unassembled WGS sequence"/>
</dbReference>
<dbReference type="Pfam" id="PF18029">
    <property type="entry name" value="Glyoxalase_6"/>
    <property type="match status" value="1"/>
</dbReference>
<dbReference type="PANTHER" id="PTHR35908">
    <property type="entry name" value="HYPOTHETICAL FUSION PROTEIN"/>
    <property type="match status" value="1"/>
</dbReference>
<evidence type="ECO:0000313" key="4">
    <source>
        <dbReference type="Proteomes" id="UP001595645"/>
    </source>
</evidence>
<protein>
    <submittedName>
        <fullName evidence="3">VOC family protein</fullName>
    </submittedName>
</protein>
<proteinExistence type="predicted"/>
<evidence type="ECO:0000313" key="3">
    <source>
        <dbReference type="EMBL" id="MFC3453338.1"/>
    </source>
</evidence>
<dbReference type="SUPFAM" id="SSF48498">
    <property type="entry name" value="Tetracyclin repressor-like, C-terminal domain"/>
    <property type="match status" value="1"/>
</dbReference>
<accession>A0ABV7P2W8</accession>
<organism evidence="3 4">
    <name type="scientific">Amycolatopsis speibonae</name>
    <dbReference type="NCBI Taxonomy" id="1450224"/>
    <lineage>
        <taxon>Bacteria</taxon>
        <taxon>Bacillati</taxon>
        <taxon>Actinomycetota</taxon>
        <taxon>Actinomycetes</taxon>
        <taxon>Pseudonocardiales</taxon>
        <taxon>Pseudonocardiaceae</taxon>
        <taxon>Amycolatopsis</taxon>
    </lineage>
</organism>
<comment type="caution">
    <text evidence="3">The sequence shown here is derived from an EMBL/GenBank/DDBJ whole genome shotgun (WGS) entry which is preliminary data.</text>
</comment>
<dbReference type="InterPro" id="IPR036271">
    <property type="entry name" value="Tet_transcr_reg_TetR-rel_C_sf"/>
</dbReference>
<dbReference type="InterPro" id="IPR037523">
    <property type="entry name" value="VOC_core"/>
</dbReference>
<reference evidence="4" key="1">
    <citation type="journal article" date="2019" name="Int. J. Syst. Evol. Microbiol.">
        <title>The Global Catalogue of Microorganisms (GCM) 10K type strain sequencing project: providing services to taxonomists for standard genome sequencing and annotation.</title>
        <authorList>
            <consortium name="The Broad Institute Genomics Platform"/>
            <consortium name="The Broad Institute Genome Sequencing Center for Infectious Disease"/>
            <person name="Wu L."/>
            <person name="Ma J."/>
        </authorList>
    </citation>
    <scope>NUCLEOTIDE SEQUENCE [LARGE SCALE GENOMIC DNA]</scope>
    <source>
        <strain evidence="4">CGMCC 4.7676</strain>
    </source>
</reference>
<evidence type="ECO:0000256" key="1">
    <source>
        <dbReference type="SAM" id="MobiDB-lite"/>
    </source>
</evidence>